<feature type="compositionally biased region" description="Basic and acidic residues" evidence="1">
    <location>
        <begin position="66"/>
        <end position="78"/>
    </location>
</feature>
<evidence type="ECO:0000259" key="3">
    <source>
        <dbReference type="PROSITE" id="PS00028"/>
    </source>
</evidence>
<protein>
    <submittedName>
        <fullName evidence="5">C2H2-type domain-containing protein</fullName>
    </submittedName>
</protein>
<dbReference type="STRING" id="6313.A0A0K0DML3"/>
<dbReference type="PROSITE" id="PS00028">
    <property type="entry name" value="ZINC_FINGER_C2H2_1"/>
    <property type="match status" value="1"/>
</dbReference>
<feature type="signal peptide" evidence="2">
    <location>
        <begin position="1"/>
        <end position="16"/>
    </location>
</feature>
<proteinExistence type="predicted"/>
<sequence length="317" mass="35593">MCFVFVFAALLEYAAVNYSYWGRRSRGIGEQGWTENNVNKEDRESAVNMKSWGVPSSIINDQTKNTNDEDKGDKHDDVTPQNEQESPKYECSTCVELFYTEEEREAHCRSEGHCHAFGMKVSPYSELYANQLLRDTEYEAIYGIDVVVMQRSQANMACDSSMRKLHKNDDADRSKPGGSFGHSQTPSSTNERQTSAKVKALSTTGGIGGLKSLAKAGERASRAKDDNGPITNEDWIRLEVSKYAKAAEMASETFRSSAPETHCMICRTLTPSEYVLRKLHVSSSHMDKDHAQSDYVEILSDVVNYQLSFIATRSEDR</sequence>
<keyword evidence="2" id="KW-0732">Signal</keyword>
<feature type="chain" id="PRO_5005326831" evidence="2">
    <location>
        <begin position="17"/>
        <end position="317"/>
    </location>
</feature>
<feature type="compositionally biased region" description="Polar residues" evidence="1">
    <location>
        <begin position="181"/>
        <end position="201"/>
    </location>
</feature>
<reference evidence="4" key="1">
    <citation type="submission" date="2012-09" db="EMBL/GenBank/DDBJ databases">
        <authorList>
            <person name="Martin A.A."/>
        </authorList>
    </citation>
    <scope>NUCLEOTIDE SEQUENCE</scope>
</reference>
<evidence type="ECO:0000256" key="1">
    <source>
        <dbReference type="SAM" id="MobiDB-lite"/>
    </source>
</evidence>
<evidence type="ECO:0000256" key="2">
    <source>
        <dbReference type="SAM" id="SignalP"/>
    </source>
</evidence>
<evidence type="ECO:0000313" key="5">
    <source>
        <dbReference type="WBParaSite" id="ACAC_0001293801-mRNA-1"/>
    </source>
</evidence>
<feature type="domain" description="C2H2-type" evidence="3">
    <location>
        <begin position="91"/>
        <end position="113"/>
    </location>
</feature>
<accession>A0A0K0DML3</accession>
<dbReference type="Proteomes" id="UP000035642">
    <property type="component" value="Unassembled WGS sequence"/>
</dbReference>
<dbReference type="InterPro" id="IPR013087">
    <property type="entry name" value="Znf_C2H2_type"/>
</dbReference>
<evidence type="ECO:0000313" key="4">
    <source>
        <dbReference type="Proteomes" id="UP000035642"/>
    </source>
</evidence>
<keyword evidence="4" id="KW-1185">Reference proteome</keyword>
<name>A0A0K0DML3_ANGCA</name>
<feature type="region of interest" description="Disordered" evidence="1">
    <location>
        <begin position="56"/>
        <end position="86"/>
    </location>
</feature>
<dbReference type="WBParaSite" id="ACAC_0001293801-mRNA-1">
    <property type="protein sequence ID" value="ACAC_0001293801-mRNA-1"/>
    <property type="gene ID" value="ACAC_0001293801"/>
</dbReference>
<feature type="region of interest" description="Disordered" evidence="1">
    <location>
        <begin position="162"/>
        <end position="201"/>
    </location>
</feature>
<dbReference type="AlphaFoldDB" id="A0A0K0DML3"/>
<organism evidence="4 5">
    <name type="scientific">Angiostrongylus cantonensis</name>
    <name type="common">Rat lungworm</name>
    <dbReference type="NCBI Taxonomy" id="6313"/>
    <lineage>
        <taxon>Eukaryota</taxon>
        <taxon>Metazoa</taxon>
        <taxon>Ecdysozoa</taxon>
        <taxon>Nematoda</taxon>
        <taxon>Chromadorea</taxon>
        <taxon>Rhabditida</taxon>
        <taxon>Rhabditina</taxon>
        <taxon>Rhabditomorpha</taxon>
        <taxon>Strongyloidea</taxon>
        <taxon>Metastrongylidae</taxon>
        <taxon>Angiostrongylus</taxon>
    </lineage>
</organism>
<reference evidence="5" key="2">
    <citation type="submission" date="2017-02" db="UniProtKB">
        <authorList>
            <consortium name="WormBaseParasite"/>
        </authorList>
    </citation>
    <scope>IDENTIFICATION</scope>
</reference>